<keyword evidence="3" id="KW-1185">Reference proteome</keyword>
<proteinExistence type="predicted"/>
<dbReference type="NCBIfam" id="NF007781">
    <property type="entry name" value="PRK10472.1"/>
    <property type="match status" value="1"/>
</dbReference>
<dbReference type="PIRSF" id="PIRSF002746">
    <property type="entry name" value="Gluconate_transporter"/>
    <property type="match status" value="1"/>
</dbReference>
<dbReference type="InterPro" id="IPR003474">
    <property type="entry name" value="Glcn_transporter"/>
</dbReference>
<feature type="transmembrane region" description="Helical" evidence="1">
    <location>
        <begin position="179"/>
        <end position="202"/>
    </location>
</feature>
<feature type="transmembrane region" description="Helical" evidence="1">
    <location>
        <begin position="5"/>
        <end position="22"/>
    </location>
</feature>
<comment type="caution">
    <text evidence="2">The sequence shown here is derived from an EMBL/GenBank/DDBJ whole genome shotgun (WGS) entry which is preliminary data.</text>
</comment>
<feature type="transmembrane region" description="Helical" evidence="1">
    <location>
        <begin position="103"/>
        <end position="133"/>
    </location>
</feature>
<feature type="transmembrane region" description="Helical" evidence="1">
    <location>
        <begin position="28"/>
        <end position="45"/>
    </location>
</feature>
<feature type="transmembrane region" description="Helical" evidence="1">
    <location>
        <begin position="422"/>
        <end position="446"/>
    </location>
</feature>
<feature type="transmembrane region" description="Helical" evidence="1">
    <location>
        <begin position="330"/>
        <end position="351"/>
    </location>
</feature>
<feature type="transmembrane region" description="Helical" evidence="1">
    <location>
        <begin position="140"/>
        <end position="159"/>
    </location>
</feature>
<dbReference type="NCBIfam" id="TIGR00791">
    <property type="entry name" value="gntP"/>
    <property type="match status" value="1"/>
</dbReference>
<dbReference type="PANTHER" id="PTHR30354:SF8">
    <property type="entry name" value="LOW-AFFINITY GLUCONATE TRANSPORTER"/>
    <property type="match status" value="1"/>
</dbReference>
<feature type="transmembrane region" description="Helical" evidence="1">
    <location>
        <begin position="264"/>
        <end position="285"/>
    </location>
</feature>
<feature type="transmembrane region" description="Helical" evidence="1">
    <location>
        <begin position="358"/>
        <end position="376"/>
    </location>
</feature>
<evidence type="ECO:0000256" key="1">
    <source>
        <dbReference type="SAM" id="Phobius"/>
    </source>
</evidence>
<dbReference type="GO" id="GO:0005886">
    <property type="term" value="C:plasma membrane"/>
    <property type="evidence" value="ECO:0007669"/>
    <property type="project" value="TreeGrafter"/>
</dbReference>
<gene>
    <name evidence="2" type="ORF">EES38_19080</name>
</gene>
<dbReference type="GO" id="GO:0015128">
    <property type="term" value="F:gluconate transmembrane transporter activity"/>
    <property type="evidence" value="ECO:0007669"/>
    <property type="project" value="InterPro"/>
</dbReference>
<dbReference type="Pfam" id="PF02447">
    <property type="entry name" value="GntP_permease"/>
    <property type="match status" value="1"/>
</dbReference>
<keyword evidence="1" id="KW-1133">Transmembrane helix</keyword>
<feature type="transmembrane region" description="Helical" evidence="1">
    <location>
        <begin position="297"/>
        <end position="318"/>
    </location>
</feature>
<dbReference type="RefSeq" id="WP_124938802.1">
    <property type="nucleotide sequence ID" value="NZ_RJVQ01000012.1"/>
</dbReference>
<feature type="transmembrane region" description="Helical" evidence="1">
    <location>
        <begin position="382"/>
        <end position="402"/>
    </location>
</feature>
<reference evidence="2 3" key="1">
    <citation type="submission" date="2018-11" db="EMBL/GenBank/DDBJ databases">
        <title>Vibrio LJC006 sp. nov., isolated from seawater during the bloom of the enteromorpha.</title>
        <authorList>
            <person name="Liang J."/>
        </authorList>
    </citation>
    <scope>NUCLEOTIDE SEQUENCE [LARGE SCALE GENOMIC DNA]</scope>
    <source>
        <strain evidence="2 3">LJC006</strain>
    </source>
</reference>
<keyword evidence="1" id="KW-0472">Membrane</keyword>
<dbReference type="AlphaFoldDB" id="A0A3N9U135"/>
<evidence type="ECO:0000313" key="2">
    <source>
        <dbReference type="EMBL" id="RQW61446.1"/>
    </source>
</evidence>
<accession>A0A3N9U135</accession>
<keyword evidence="1" id="KW-0812">Transmembrane</keyword>
<name>A0A3N9U135_9VIBR</name>
<feature type="transmembrane region" description="Helical" evidence="1">
    <location>
        <begin position="57"/>
        <end position="76"/>
    </location>
</feature>
<protein>
    <submittedName>
        <fullName evidence="2">Gluconate transporter</fullName>
    </submittedName>
</protein>
<evidence type="ECO:0000313" key="3">
    <source>
        <dbReference type="Proteomes" id="UP000281112"/>
    </source>
</evidence>
<organism evidence="2 3">
    <name type="scientific">Vibrio viridaestus</name>
    <dbReference type="NCBI Taxonomy" id="2487322"/>
    <lineage>
        <taxon>Bacteria</taxon>
        <taxon>Pseudomonadati</taxon>
        <taxon>Pseudomonadota</taxon>
        <taxon>Gammaproteobacteria</taxon>
        <taxon>Vibrionales</taxon>
        <taxon>Vibrionaceae</taxon>
        <taxon>Vibrio</taxon>
    </lineage>
</organism>
<dbReference type="EMBL" id="RJVQ01000012">
    <property type="protein sequence ID" value="RQW61446.1"/>
    <property type="molecule type" value="Genomic_DNA"/>
</dbReference>
<dbReference type="PANTHER" id="PTHR30354">
    <property type="entry name" value="GNT FAMILY GLUCONATE TRANSPORTER"/>
    <property type="match status" value="1"/>
</dbReference>
<dbReference type="OrthoDB" id="9787129at2"/>
<sequence>MSDISLIFTAIGSIALLLVLVMKVRLHAIVSLILVSMLAGLFSGMNPGDIAATIQKGMGGTLGFVAVVVALGAMFGKVMEATGALDQIAHTLLHKFGTKNANWALTFTGFICALPLFFDVAVVLLIGIAFAIVRKGGGSVVKIGIALLAGIATCQAFLIPAPGPILVASQLNADFGYMIIFGLIASVPAMILGGPIFGSLIAKKVNVELPAHAQMEDESREGNGTPSFALSLSIVGFPLILIGLKTIVSRFVDPQSNLHQWLELIGHPFTAILIACLTAFYVLGIRRGISNNRIMDICGSALQPAGVIILVTGAGGVFKQVLIDSGVGAALGNILAGSGLPIVALAFILAASVRVIQGSATVAMLTTCGLIMPMLAPLQLGGAQLAAITIAIGGGAIVFSHVNDSGFWLANRYLGLSEKQTLQTWTIMETIIGTTGGIVALIISMFL</sequence>
<feature type="transmembrane region" description="Helical" evidence="1">
    <location>
        <begin position="223"/>
        <end position="244"/>
    </location>
</feature>
<dbReference type="Proteomes" id="UP000281112">
    <property type="component" value="Unassembled WGS sequence"/>
</dbReference>